<keyword evidence="4" id="KW-0255">Endonuclease</keyword>
<dbReference type="RefSeq" id="WP_005142259.1">
    <property type="nucleotide sequence ID" value="NZ_CAJHFR010000005.1"/>
</dbReference>
<dbReference type="CDD" id="cd17246">
    <property type="entry name" value="RMtype1_S_SonII-TRD2-CR2_like"/>
    <property type="match status" value="1"/>
</dbReference>
<protein>
    <submittedName>
        <fullName evidence="4">Restriction endonuclease subunit S</fullName>
    </submittedName>
</protein>
<dbReference type="GO" id="GO:0004519">
    <property type="term" value="F:endonuclease activity"/>
    <property type="evidence" value="ECO:0007669"/>
    <property type="project" value="UniProtKB-KW"/>
</dbReference>
<comment type="caution">
    <text evidence="4">The sequence shown here is derived from an EMBL/GenBank/DDBJ whole genome shotgun (WGS) entry which is preliminary data.</text>
</comment>
<dbReference type="CDD" id="cd17254">
    <property type="entry name" value="RMtype1_S_FclI-TRD1-CR1_like"/>
    <property type="match status" value="1"/>
</dbReference>
<evidence type="ECO:0000313" key="4">
    <source>
        <dbReference type="EMBL" id="MBD0219802.1"/>
    </source>
</evidence>
<keyword evidence="4" id="KW-0540">Nuclease</keyword>
<evidence type="ECO:0000256" key="3">
    <source>
        <dbReference type="ARBA" id="ARBA00023125"/>
    </source>
</evidence>
<keyword evidence="3" id="KW-0238">DNA-binding</keyword>
<dbReference type="GO" id="GO:0003677">
    <property type="term" value="F:DNA binding"/>
    <property type="evidence" value="ECO:0007669"/>
    <property type="project" value="UniProtKB-KW"/>
</dbReference>
<dbReference type="InterPro" id="IPR044946">
    <property type="entry name" value="Restrct_endonuc_typeI_TRD_sf"/>
</dbReference>
<reference evidence="4" key="1">
    <citation type="submission" date="2020-08" db="EMBL/GenBank/DDBJ databases">
        <title>Diversity of carbapenem-resistant Acinetobacter baumannii and bacteriophage-mediated spread of the Oxa23 carbapenemase.</title>
        <authorList>
            <person name="Abouelfetouh A."/>
            <person name="Mattock J."/>
            <person name="Turner D."/>
            <person name="Li E."/>
            <person name="Evans B.A."/>
        </authorList>
    </citation>
    <scope>NUCLEOTIDE SEQUENCE</scope>
    <source>
        <strain evidence="4">A86</strain>
    </source>
</reference>
<name>A0A8I0F7P8_ACIBA</name>
<dbReference type="PANTHER" id="PTHR30408:SF12">
    <property type="entry name" value="TYPE I RESTRICTION ENZYME MJAVIII SPECIFICITY SUBUNIT"/>
    <property type="match status" value="1"/>
</dbReference>
<dbReference type="SUPFAM" id="SSF116734">
    <property type="entry name" value="DNA methylase specificity domain"/>
    <property type="match status" value="2"/>
</dbReference>
<comment type="similarity">
    <text evidence="1">Belongs to the type-I restriction system S methylase family.</text>
</comment>
<dbReference type="InterPro" id="IPR000055">
    <property type="entry name" value="Restrct_endonuc_typeI_TRD"/>
</dbReference>
<dbReference type="PANTHER" id="PTHR30408">
    <property type="entry name" value="TYPE-1 RESTRICTION ENZYME ECOKI SPECIFICITY PROTEIN"/>
    <property type="match status" value="1"/>
</dbReference>
<dbReference type="AlphaFoldDB" id="A0A8I0F7P8"/>
<dbReference type="Proteomes" id="UP000634608">
    <property type="component" value="Unassembled WGS sequence"/>
</dbReference>
<keyword evidence="4" id="KW-0378">Hydrolase</keyword>
<dbReference type="InterPro" id="IPR052021">
    <property type="entry name" value="Type-I_RS_S_subunit"/>
</dbReference>
<evidence type="ECO:0000256" key="1">
    <source>
        <dbReference type="ARBA" id="ARBA00010923"/>
    </source>
</evidence>
<gene>
    <name evidence="4" type="ORF">IAG11_07850</name>
</gene>
<dbReference type="Gene3D" id="3.90.220.20">
    <property type="entry name" value="DNA methylase specificity domains"/>
    <property type="match status" value="2"/>
</dbReference>
<dbReference type="GO" id="GO:0009307">
    <property type="term" value="P:DNA restriction-modification system"/>
    <property type="evidence" value="ECO:0007669"/>
    <property type="project" value="UniProtKB-KW"/>
</dbReference>
<dbReference type="GeneID" id="86815227"/>
<dbReference type="Pfam" id="PF01420">
    <property type="entry name" value="Methylase_S"/>
    <property type="match status" value="2"/>
</dbReference>
<keyword evidence="2" id="KW-0680">Restriction system</keyword>
<evidence type="ECO:0000313" key="5">
    <source>
        <dbReference type="Proteomes" id="UP000634608"/>
    </source>
</evidence>
<accession>A0A8I0F7P8</accession>
<evidence type="ECO:0000256" key="2">
    <source>
        <dbReference type="ARBA" id="ARBA00022747"/>
    </source>
</evidence>
<sequence length="383" mass="43724">MKSVRFGDLCKLQNGRAFKPEEWSEEGTPIVRIQNLNDETKPFNYCNFDVEKRFWINSGDLLFSWSGTPGTSFGAFFWNRGKGFLNQHIFRVDVKEELVDKHYLRYALNSLIVKIIDQAHGGVGLKHITKAKLEEVQIPLPSLAEQRRIASILDQADELRQKRQQAIEKLDQLLQATFIDMFGDPISNPKNWNKCLLEKVTHKITDGTHKTPTYMSSGIEFLSAKDIKKGRIVWNTNKYISEQEHSQLIKRCNPEIGDVVLAKSGSLGSVAIIDRSHQFSLFESLCLIKHDRQQIDAIFLTSMLRSPSMLSHLLGKNKGIAIKHLHLVDIRELEILLPPIELQLEFSSKIRSIDKLIGIHLSSLEYIESLFKSLQNQAFSGTL</sequence>
<dbReference type="EMBL" id="JACSVK010000015">
    <property type="protein sequence ID" value="MBD0219802.1"/>
    <property type="molecule type" value="Genomic_DNA"/>
</dbReference>
<proteinExistence type="inferred from homology"/>
<organism evidence="4 5">
    <name type="scientific">Acinetobacter baumannii</name>
    <dbReference type="NCBI Taxonomy" id="470"/>
    <lineage>
        <taxon>Bacteria</taxon>
        <taxon>Pseudomonadati</taxon>
        <taxon>Pseudomonadota</taxon>
        <taxon>Gammaproteobacteria</taxon>
        <taxon>Moraxellales</taxon>
        <taxon>Moraxellaceae</taxon>
        <taxon>Acinetobacter</taxon>
        <taxon>Acinetobacter calcoaceticus/baumannii complex</taxon>
    </lineage>
</organism>